<name>A0A8S2Z592_9BILA</name>
<evidence type="ECO:0000313" key="2">
    <source>
        <dbReference type="Proteomes" id="UP000676336"/>
    </source>
</evidence>
<feature type="non-terminal residue" evidence="1">
    <location>
        <position position="1"/>
    </location>
</feature>
<evidence type="ECO:0000313" key="1">
    <source>
        <dbReference type="EMBL" id="CAF4602255.1"/>
    </source>
</evidence>
<sequence length="43" mass="4607">NATDDGLPPSDVTLDVGYCIAPRNTHPIIADSEDSLSRPVDLR</sequence>
<gene>
    <name evidence="1" type="ORF">SMN809_LOCUS39137</name>
</gene>
<feature type="non-terminal residue" evidence="1">
    <location>
        <position position="43"/>
    </location>
</feature>
<accession>A0A8S2Z592</accession>
<dbReference type="Proteomes" id="UP000676336">
    <property type="component" value="Unassembled WGS sequence"/>
</dbReference>
<dbReference type="AlphaFoldDB" id="A0A8S2Z592"/>
<reference evidence="1" key="1">
    <citation type="submission" date="2021-02" db="EMBL/GenBank/DDBJ databases">
        <authorList>
            <person name="Nowell W R."/>
        </authorList>
    </citation>
    <scope>NUCLEOTIDE SEQUENCE</scope>
</reference>
<comment type="caution">
    <text evidence="1">The sequence shown here is derived from an EMBL/GenBank/DDBJ whole genome shotgun (WGS) entry which is preliminary data.</text>
</comment>
<dbReference type="EMBL" id="CAJOBI010104289">
    <property type="protein sequence ID" value="CAF4602255.1"/>
    <property type="molecule type" value="Genomic_DNA"/>
</dbReference>
<proteinExistence type="predicted"/>
<organism evidence="1 2">
    <name type="scientific">Rotaria magnacalcarata</name>
    <dbReference type="NCBI Taxonomy" id="392030"/>
    <lineage>
        <taxon>Eukaryota</taxon>
        <taxon>Metazoa</taxon>
        <taxon>Spiralia</taxon>
        <taxon>Gnathifera</taxon>
        <taxon>Rotifera</taxon>
        <taxon>Eurotatoria</taxon>
        <taxon>Bdelloidea</taxon>
        <taxon>Philodinida</taxon>
        <taxon>Philodinidae</taxon>
        <taxon>Rotaria</taxon>
    </lineage>
</organism>
<protein>
    <submittedName>
        <fullName evidence="1">Uncharacterized protein</fullName>
    </submittedName>
</protein>